<feature type="compositionally biased region" description="Low complexity" evidence="11">
    <location>
        <begin position="537"/>
        <end position="547"/>
    </location>
</feature>
<evidence type="ECO:0000256" key="5">
    <source>
        <dbReference type="ARBA" id="ARBA00022833"/>
    </source>
</evidence>
<dbReference type="FunFam" id="3.30.160.60:FF:000671">
    <property type="entry name" value="Zinc finger protein 26"/>
    <property type="match status" value="1"/>
</dbReference>
<evidence type="ECO:0000256" key="2">
    <source>
        <dbReference type="ARBA" id="ARBA00022723"/>
    </source>
</evidence>
<dbReference type="PROSITE" id="PS50157">
    <property type="entry name" value="ZINC_FINGER_C2H2_2"/>
    <property type="match status" value="6"/>
</dbReference>
<evidence type="ECO:0000256" key="1">
    <source>
        <dbReference type="ARBA" id="ARBA00004123"/>
    </source>
</evidence>
<feature type="domain" description="C2H2-type" evidence="12">
    <location>
        <begin position="614"/>
        <end position="641"/>
    </location>
</feature>
<dbReference type="GO" id="GO:0001228">
    <property type="term" value="F:DNA-binding transcription activator activity, RNA polymerase II-specific"/>
    <property type="evidence" value="ECO:0007669"/>
    <property type="project" value="TreeGrafter"/>
</dbReference>
<feature type="region of interest" description="Disordered" evidence="11">
    <location>
        <begin position="195"/>
        <end position="218"/>
    </location>
</feature>
<feature type="domain" description="C2H2-type" evidence="12">
    <location>
        <begin position="398"/>
        <end position="425"/>
    </location>
</feature>
<keyword evidence="6" id="KW-0805">Transcription regulation</keyword>
<feature type="domain" description="C2H2-type" evidence="12">
    <location>
        <begin position="443"/>
        <end position="470"/>
    </location>
</feature>
<evidence type="ECO:0000259" key="12">
    <source>
        <dbReference type="PROSITE" id="PS50157"/>
    </source>
</evidence>
<evidence type="ECO:0000256" key="10">
    <source>
        <dbReference type="PROSITE-ProRule" id="PRU00042"/>
    </source>
</evidence>
<dbReference type="Proteomes" id="UP000887013">
    <property type="component" value="Unassembled WGS sequence"/>
</dbReference>
<dbReference type="PROSITE" id="PS00028">
    <property type="entry name" value="ZINC_FINGER_C2H2_1"/>
    <property type="match status" value="6"/>
</dbReference>
<protein>
    <submittedName>
        <fullName evidence="13">Zinc finger protein 418</fullName>
    </submittedName>
</protein>
<evidence type="ECO:0000256" key="3">
    <source>
        <dbReference type="ARBA" id="ARBA00022737"/>
    </source>
</evidence>
<dbReference type="OrthoDB" id="6077919at2759"/>
<dbReference type="PANTHER" id="PTHR24376:SF216">
    <property type="entry name" value="ZINC FINGER PROTEIN 420-LIKE"/>
    <property type="match status" value="1"/>
</dbReference>
<comment type="subcellular location">
    <subcellularLocation>
        <location evidence="1">Nucleus</location>
    </subcellularLocation>
</comment>
<gene>
    <name evidence="13" type="primary">ZNF418_0</name>
    <name evidence="13" type="ORF">NPIL_77341</name>
</gene>
<keyword evidence="14" id="KW-1185">Reference proteome</keyword>
<evidence type="ECO:0000313" key="13">
    <source>
        <dbReference type="EMBL" id="GFT29447.1"/>
    </source>
</evidence>
<dbReference type="GO" id="GO:0005634">
    <property type="term" value="C:nucleus"/>
    <property type="evidence" value="ECO:0007669"/>
    <property type="project" value="UniProtKB-SubCell"/>
</dbReference>
<feature type="compositionally biased region" description="Polar residues" evidence="11">
    <location>
        <begin position="524"/>
        <end position="536"/>
    </location>
</feature>
<keyword evidence="4 10" id="KW-0863">Zinc-finger</keyword>
<evidence type="ECO:0000256" key="11">
    <source>
        <dbReference type="SAM" id="MobiDB-lite"/>
    </source>
</evidence>
<keyword evidence="9" id="KW-0539">Nucleus</keyword>
<feature type="domain" description="C2H2-type" evidence="12">
    <location>
        <begin position="552"/>
        <end position="580"/>
    </location>
</feature>
<dbReference type="GO" id="GO:0000978">
    <property type="term" value="F:RNA polymerase II cis-regulatory region sequence-specific DNA binding"/>
    <property type="evidence" value="ECO:0007669"/>
    <property type="project" value="TreeGrafter"/>
</dbReference>
<organism evidence="13 14">
    <name type="scientific">Nephila pilipes</name>
    <name type="common">Giant wood spider</name>
    <name type="synonym">Nephila maculata</name>
    <dbReference type="NCBI Taxonomy" id="299642"/>
    <lineage>
        <taxon>Eukaryota</taxon>
        <taxon>Metazoa</taxon>
        <taxon>Ecdysozoa</taxon>
        <taxon>Arthropoda</taxon>
        <taxon>Chelicerata</taxon>
        <taxon>Arachnida</taxon>
        <taxon>Araneae</taxon>
        <taxon>Araneomorphae</taxon>
        <taxon>Entelegynae</taxon>
        <taxon>Araneoidea</taxon>
        <taxon>Nephilidae</taxon>
        <taxon>Nephila</taxon>
    </lineage>
</organism>
<feature type="region of interest" description="Disordered" evidence="11">
    <location>
        <begin position="524"/>
        <end position="547"/>
    </location>
</feature>
<sequence>MPEKEESYITENDNVVCSPDYQDLTLSRETLHSDNKKGIPLPSQMEENSVPTCHTAFPVDLKEVFELTNPNAEIHQAILRPPNEMSAVPMQYSHTSQMLHSPKETQEDSNESEVTWRHVLRDSSHSDEMSERTQLLHSMKDHSAEERRAWDTVIDEPQNLSEEAMSGNEMLHPPKSSQIAVISNPEAWSHVIKQTSDSDKQHIHSTTKNRSQMLSSSDHGSWNHVLEEMPTPREIPHSSQIIHSHSESAQLIDGHKQWNHLINDPARHQEVANVPPMDLSGDCTKLTDLIPDRRDVSCQVDDIPCHTSLNDNHHSPQDATGQKVKCSDSQNKHIAVTTSLEDVPQSMLNLTIVTEAPSSSPQVVVHNGIKPELYTQERHLVVQAGTKAQVTTKTSSTYPCNHCGKVFGDSRSLQRHMLIHIGLRPYRCPVCGKAFMLNGVKPHSCKYCGRQFALKGNLTQHVRTHVRTQSKGNESSNNSFNNKSQAEPQLICDLSYSHTQKTFVSVPNSASSLKLPHIITSNQSTSLTSSHPYVQTSSPSDSNHQSPSVGLSFCSECSKTFPSPESLHEHVQLIHEQSTRLASNRYLCNICQKEFCLKGDLTRHLNSHNGVKPYECEHCNKTFTLKSNLRQHLTTHRMDKNFACPMCSKSFGNRRNLNLHLRRHEQARANFTCTKCGRSFLAKSDHFFHDCVKNETSSSSLENPHTPLSTNAVINGNTPPDSPEEAINTTPLTIQTDVELPNQTVPLSTLPVKRETCHLPCDDRELADPLECNTSGLTSVNGAQSFLGPFYRHLYFSTSHQSMIPTLKGLLHASNGETNVAEFNRAAKTN</sequence>
<dbReference type="InterPro" id="IPR013087">
    <property type="entry name" value="Znf_C2H2_type"/>
</dbReference>
<name>A0A8X6NRS8_NEPPI</name>
<evidence type="ECO:0000256" key="9">
    <source>
        <dbReference type="ARBA" id="ARBA00023242"/>
    </source>
</evidence>
<comment type="caution">
    <text evidence="13">The sequence shown here is derived from an EMBL/GenBank/DDBJ whole genome shotgun (WGS) entry which is preliminary data.</text>
</comment>
<feature type="compositionally biased region" description="Polar residues" evidence="11">
    <location>
        <begin position="204"/>
        <end position="218"/>
    </location>
</feature>
<dbReference type="AlphaFoldDB" id="A0A8X6NRS8"/>
<dbReference type="FunFam" id="3.30.160.60:FF:001228">
    <property type="entry name" value="Zinc finger protein 236"/>
    <property type="match status" value="1"/>
</dbReference>
<proteinExistence type="predicted"/>
<evidence type="ECO:0000313" key="14">
    <source>
        <dbReference type="Proteomes" id="UP000887013"/>
    </source>
</evidence>
<evidence type="ECO:0000256" key="6">
    <source>
        <dbReference type="ARBA" id="ARBA00023015"/>
    </source>
</evidence>
<dbReference type="SMART" id="SM00355">
    <property type="entry name" value="ZnF_C2H2"/>
    <property type="match status" value="6"/>
</dbReference>
<evidence type="ECO:0000256" key="8">
    <source>
        <dbReference type="ARBA" id="ARBA00023163"/>
    </source>
</evidence>
<reference evidence="13" key="1">
    <citation type="submission" date="2020-08" db="EMBL/GenBank/DDBJ databases">
        <title>Multicomponent nature underlies the extraordinary mechanical properties of spider dragline silk.</title>
        <authorList>
            <person name="Kono N."/>
            <person name="Nakamura H."/>
            <person name="Mori M."/>
            <person name="Yoshida Y."/>
            <person name="Ohtoshi R."/>
            <person name="Malay A.D."/>
            <person name="Moran D.A.P."/>
            <person name="Tomita M."/>
            <person name="Numata K."/>
            <person name="Arakawa K."/>
        </authorList>
    </citation>
    <scope>NUCLEOTIDE SEQUENCE</scope>
</reference>
<accession>A0A8X6NRS8</accession>
<dbReference type="EMBL" id="BMAW01061061">
    <property type="protein sequence ID" value="GFT29447.1"/>
    <property type="molecule type" value="Genomic_DNA"/>
</dbReference>
<dbReference type="GO" id="GO:0008270">
    <property type="term" value="F:zinc ion binding"/>
    <property type="evidence" value="ECO:0007669"/>
    <property type="project" value="UniProtKB-KW"/>
</dbReference>
<dbReference type="InterPro" id="IPR036236">
    <property type="entry name" value="Znf_C2H2_sf"/>
</dbReference>
<keyword evidence="5" id="KW-0862">Zinc</keyword>
<keyword evidence="2" id="KW-0479">Metal-binding</keyword>
<keyword evidence="3" id="KW-0677">Repeat</keyword>
<dbReference type="PANTHER" id="PTHR24376">
    <property type="entry name" value="ZINC FINGER PROTEIN"/>
    <property type="match status" value="1"/>
</dbReference>
<keyword evidence="7" id="KW-0238">DNA-binding</keyword>
<dbReference type="Pfam" id="PF00096">
    <property type="entry name" value="zf-C2H2"/>
    <property type="match status" value="5"/>
</dbReference>
<dbReference type="FunFam" id="3.30.160.60:FF:000702">
    <property type="entry name" value="Transcription factor E4F1 isoform 1"/>
    <property type="match status" value="1"/>
</dbReference>
<keyword evidence="8" id="KW-0804">Transcription</keyword>
<feature type="domain" description="C2H2-type" evidence="12">
    <location>
        <begin position="586"/>
        <end position="613"/>
    </location>
</feature>
<evidence type="ECO:0000256" key="7">
    <source>
        <dbReference type="ARBA" id="ARBA00023125"/>
    </source>
</evidence>
<dbReference type="Gene3D" id="3.30.160.60">
    <property type="entry name" value="Classic Zinc Finger"/>
    <property type="match status" value="5"/>
</dbReference>
<evidence type="ECO:0000256" key="4">
    <source>
        <dbReference type="ARBA" id="ARBA00022771"/>
    </source>
</evidence>
<dbReference type="SUPFAM" id="SSF57667">
    <property type="entry name" value="beta-beta-alpha zinc fingers"/>
    <property type="match status" value="4"/>
</dbReference>
<feature type="domain" description="C2H2-type" evidence="12">
    <location>
        <begin position="642"/>
        <end position="669"/>
    </location>
</feature>